<dbReference type="Proteomes" id="UP001162131">
    <property type="component" value="Unassembled WGS sequence"/>
</dbReference>
<dbReference type="AlphaFoldDB" id="A0AAU9JNN0"/>
<dbReference type="PROSITE" id="PS51419">
    <property type="entry name" value="RAB"/>
    <property type="match status" value="1"/>
</dbReference>
<proteinExistence type="predicted"/>
<dbReference type="PROSITE" id="PS51420">
    <property type="entry name" value="RHO"/>
    <property type="match status" value="1"/>
</dbReference>
<dbReference type="InterPro" id="IPR050227">
    <property type="entry name" value="Rab"/>
</dbReference>
<comment type="subcellular location">
    <subcellularLocation>
        <location evidence="1">Endomembrane system</location>
    </subcellularLocation>
</comment>
<sequence>MERKGYSKSPEYDYLIKLVLIGDAAVGKSSLLLRYVDDSFENAYNCTIGVDFKIKSLYINDKKVKLQIWDTAGQERFKPITNCYFRGSHGCLAVYDICNKESFDNLKSWIHDYRENNSLEAGENILIIGNKIDRLSERTVSLQDVKDFACQTKCEYLECSARSGEGVSSIFEAVAKLIISKMKFETLSVIEPKTQSTKGKSLIPEKITKKSRCC</sequence>
<dbReference type="SUPFAM" id="SSF52540">
    <property type="entry name" value="P-loop containing nucleoside triphosphate hydrolases"/>
    <property type="match status" value="1"/>
</dbReference>
<dbReference type="InterPro" id="IPR005225">
    <property type="entry name" value="Small_GTP-bd"/>
</dbReference>
<dbReference type="PROSITE" id="PS51421">
    <property type="entry name" value="RAS"/>
    <property type="match status" value="1"/>
</dbReference>
<name>A0AAU9JNN0_9CILI</name>
<evidence type="ECO:0000256" key="2">
    <source>
        <dbReference type="ARBA" id="ARBA00022741"/>
    </source>
</evidence>
<accession>A0AAU9JNN0</accession>
<dbReference type="InterPro" id="IPR027417">
    <property type="entry name" value="P-loop_NTPase"/>
</dbReference>
<reference evidence="5" key="1">
    <citation type="submission" date="2021-09" db="EMBL/GenBank/DDBJ databases">
        <authorList>
            <consortium name="AG Swart"/>
            <person name="Singh M."/>
            <person name="Singh A."/>
            <person name="Seah K."/>
            <person name="Emmerich C."/>
        </authorList>
    </citation>
    <scope>NUCLEOTIDE SEQUENCE</scope>
    <source>
        <strain evidence="5">ATCC30299</strain>
    </source>
</reference>
<keyword evidence="2" id="KW-0547">Nucleotide-binding</keyword>
<dbReference type="SMART" id="SM00176">
    <property type="entry name" value="RAN"/>
    <property type="match status" value="1"/>
</dbReference>
<evidence type="ECO:0000256" key="1">
    <source>
        <dbReference type="ARBA" id="ARBA00004308"/>
    </source>
</evidence>
<dbReference type="GO" id="GO:0003924">
    <property type="term" value="F:GTPase activity"/>
    <property type="evidence" value="ECO:0007669"/>
    <property type="project" value="InterPro"/>
</dbReference>
<dbReference type="SMART" id="SM00174">
    <property type="entry name" value="RHO"/>
    <property type="match status" value="1"/>
</dbReference>
<evidence type="ECO:0000256" key="3">
    <source>
        <dbReference type="ARBA" id="ARBA00023134"/>
    </source>
</evidence>
<dbReference type="Gene3D" id="3.40.50.300">
    <property type="entry name" value="P-loop containing nucleotide triphosphate hydrolases"/>
    <property type="match status" value="1"/>
</dbReference>
<comment type="caution">
    <text evidence="5">The sequence shown here is derived from an EMBL/GenBank/DDBJ whole genome shotgun (WGS) entry which is preliminary data.</text>
</comment>
<dbReference type="NCBIfam" id="TIGR00231">
    <property type="entry name" value="small_GTP"/>
    <property type="match status" value="1"/>
</dbReference>
<evidence type="ECO:0000313" key="5">
    <source>
        <dbReference type="EMBL" id="CAG9328513.1"/>
    </source>
</evidence>
<keyword evidence="6" id="KW-1185">Reference proteome</keyword>
<dbReference type="FunFam" id="3.40.50.300:FF:000586">
    <property type="entry name" value="Rab family GTPase"/>
    <property type="match status" value="1"/>
</dbReference>
<dbReference type="CDD" id="cd00154">
    <property type="entry name" value="Rab"/>
    <property type="match status" value="1"/>
</dbReference>
<dbReference type="SMART" id="SM00173">
    <property type="entry name" value="RAS"/>
    <property type="match status" value="1"/>
</dbReference>
<dbReference type="GO" id="GO:0012505">
    <property type="term" value="C:endomembrane system"/>
    <property type="evidence" value="ECO:0007669"/>
    <property type="project" value="UniProtKB-SubCell"/>
</dbReference>
<protein>
    <submittedName>
        <fullName evidence="5">Uncharacterized protein</fullName>
    </submittedName>
</protein>
<dbReference type="PANTHER" id="PTHR47977">
    <property type="entry name" value="RAS-RELATED PROTEIN RAB"/>
    <property type="match status" value="1"/>
</dbReference>
<dbReference type="GO" id="GO:0005525">
    <property type="term" value="F:GTP binding"/>
    <property type="evidence" value="ECO:0007669"/>
    <property type="project" value="UniProtKB-KW"/>
</dbReference>
<dbReference type="SMART" id="SM00175">
    <property type="entry name" value="RAB"/>
    <property type="match status" value="1"/>
</dbReference>
<gene>
    <name evidence="5" type="ORF">BSTOLATCC_MIC46510</name>
</gene>
<evidence type="ECO:0000256" key="4">
    <source>
        <dbReference type="ARBA" id="ARBA00023136"/>
    </source>
</evidence>
<dbReference type="InterPro" id="IPR001806">
    <property type="entry name" value="Small_GTPase"/>
</dbReference>
<dbReference type="Pfam" id="PF00071">
    <property type="entry name" value="Ras"/>
    <property type="match status" value="1"/>
</dbReference>
<keyword evidence="3" id="KW-0342">GTP-binding</keyword>
<dbReference type="EMBL" id="CAJZBQ010000046">
    <property type="protein sequence ID" value="CAG9328513.1"/>
    <property type="molecule type" value="Genomic_DNA"/>
</dbReference>
<organism evidence="5 6">
    <name type="scientific">Blepharisma stoltei</name>
    <dbReference type="NCBI Taxonomy" id="1481888"/>
    <lineage>
        <taxon>Eukaryota</taxon>
        <taxon>Sar</taxon>
        <taxon>Alveolata</taxon>
        <taxon>Ciliophora</taxon>
        <taxon>Postciliodesmatophora</taxon>
        <taxon>Heterotrichea</taxon>
        <taxon>Heterotrichida</taxon>
        <taxon>Blepharismidae</taxon>
        <taxon>Blepharisma</taxon>
    </lineage>
</organism>
<evidence type="ECO:0000313" key="6">
    <source>
        <dbReference type="Proteomes" id="UP001162131"/>
    </source>
</evidence>
<dbReference type="PRINTS" id="PR00449">
    <property type="entry name" value="RASTRNSFRMNG"/>
</dbReference>
<keyword evidence="4" id="KW-0472">Membrane</keyword>